<keyword evidence="2" id="KW-0808">Transferase</keyword>
<feature type="transmembrane region" description="Helical" evidence="1">
    <location>
        <begin position="46"/>
        <end position="68"/>
    </location>
</feature>
<dbReference type="AlphaFoldDB" id="A0A0W8F5E5"/>
<dbReference type="InterPro" id="IPR037997">
    <property type="entry name" value="Dgk1-like"/>
</dbReference>
<name>A0A0W8F5E5_9ZZZZ</name>
<keyword evidence="2" id="KW-0418">Kinase</keyword>
<proteinExistence type="predicted"/>
<feature type="transmembrane region" description="Helical" evidence="1">
    <location>
        <begin position="117"/>
        <end position="138"/>
    </location>
</feature>
<dbReference type="PANTHER" id="PTHR31303:SF1">
    <property type="entry name" value="CTP-DEPENDENT DIACYLGLYCEROL KINASE 1"/>
    <property type="match status" value="1"/>
</dbReference>
<feature type="transmembrane region" description="Helical" evidence="1">
    <location>
        <begin position="93"/>
        <end position="111"/>
    </location>
</feature>
<feature type="transmembrane region" description="Helical" evidence="1">
    <location>
        <begin position="150"/>
        <end position="171"/>
    </location>
</feature>
<feature type="transmembrane region" description="Helical" evidence="1">
    <location>
        <begin position="204"/>
        <end position="220"/>
    </location>
</feature>
<reference evidence="2" key="1">
    <citation type="journal article" date="2015" name="Proc. Natl. Acad. Sci. U.S.A.">
        <title>Networks of energetic and metabolic interactions define dynamics in microbial communities.</title>
        <authorList>
            <person name="Embree M."/>
            <person name="Liu J.K."/>
            <person name="Al-Bassam M.M."/>
            <person name="Zengler K."/>
        </authorList>
    </citation>
    <scope>NUCLEOTIDE SEQUENCE</scope>
</reference>
<evidence type="ECO:0000313" key="2">
    <source>
        <dbReference type="EMBL" id="KUG16053.1"/>
    </source>
</evidence>
<comment type="caution">
    <text evidence="2">The sequence shown here is derived from an EMBL/GenBank/DDBJ whole genome shotgun (WGS) entry which is preliminary data.</text>
</comment>
<dbReference type="GO" id="GO:0004143">
    <property type="term" value="F:ATP-dependent diacylglycerol kinase activity"/>
    <property type="evidence" value="ECO:0007669"/>
    <property type="project" value="InterPro"/>
</dbReference>
<gene>
    <name evidence="2" type="ORF">ASZ90_014281</name>
</gene>
<dbReference type="EMBL" id="LNQE01001516">
    <property type="protein sequence ID" value="KUG16053.1"/>
    <property type="molecule type" value="Genomic_DNA"/>
</dbReference>
<dbReference type="PANTHER" id="PTHR31303">
    <property type="entry name" value="CTP-DEPENDENT DIACYLGLYCEROL KINASE 1"/>
    <property type="match status" value="1"/>
</dbReference>
<protein>
    <submittedName>
        <fullName evidence="2">Phytol kinase</fullName>
    </submittedName>
</protein>
<keyword evidence="1" id="KW-0472">Membrane</keyword>
<keyword evidence="1" id="KW-1133">Transmembrane helix</keyword>
<organism evidence="2">
    <name type="scientific">hydrocarbon metagenome</name>
    <dbReference type="NCBI Taxonomy" id="938273"/>
    <lineage>
        <taxon>unclassified sequences</taxon>
        <taxon>metagenomes</taxon>
        <taxon>ecological metagenomes</taxon>
    </lineage>
</organism>
<feature type="transmembrane region" description="Helical" evidence="1">
    <location>
        <begin position="177"/>
        <end position="197"/>
    </location>
</feature>
<accession>A0A0W8F5E5</accession>
<sequence>MDISGKERSVGVLSLPDIVADWQKKLIGEARRKAIHLSGLSVPLSLLLLGRSFTIAFVALALAISLILEWQRLKGKIRLPEVRAQEEHKVASFVYYITGCLLCVVFLPKMIAVNAVLFLSLGDTISGLAGSILANADVRGRRKMWGCKSLPIMAVMFSSCLLIGYLVSGITQLSFPVYLAGAAAATIADGVAVIINGNSLDDNFSIPVFSGLVMTGAAAFF</sequence>
<keyword evidence="1" id="KW-0812">Transmembrane</keyword>
<evidence type="ECO:0000256" key="1">
    <source>
        <dbReference type="SAM" id="Phobius"/>
    </source>
</evidence>